<keyword evidence="2" id="KW-1185">Reference proteome</keyword>
<dbReference type="Proteomes" id="UP000828390">
    <property type="component" value="Unassembled WGS sequence"/>
</dbReference>
<gene>
    <name evidence="1" type="ORF">DPMN_150338</name>
</gene>
<dbReference type="EMBL" id="JAIWYP010000007">
    <property type="protein sequence ID" value="KAH3796767.1"/>
    <property type="molecule type" value="Genomic_DNA"/>
</dbReference>
<comment type="caution">
    <text evidence="1">The sequence shown here is derived from an EMBL/GenBank/DDBJ whole genome shotgun (WGS) entry which is preliminary data.</text>
</comment>
<evidence type="ECO:0000313" key="1">
    <source>
        <dbReference type="EMBL" id="KAH3796767.1"/>
    </source>
</evidence>
<organism evidence="1 2">
    <name type="scientific">Dreissena polymorpha</name>
    <name type="common">Zebra mussel</name>
    <name type="synonym">Mytilus polymorpha</name>
    <dbReference type="NCBI Taxonomy" id="45954"/>
    <lineage>
        <taxon>Eukaryota</taxon>
        <taxon>Metazoa</taxon>
        <taxon>Spiralia</taxon>
        <taxon>Lophotrochozoa</taxon>
        <taxon>Mollusca</taxon>
        <taxon>Bivalvia</taxon>
        <taxon>Autobranchia</taxon>
        <taxon>Heteroconchia</taxon>
        <taxon>Euheterodonta</taxon>
        <taxon>Imparidentia</taxon>
        <taxon>Neoheterodontei</taxon>
        <taxon>Myida</taxon>
        <taxon>Dreissenoidea</taxon>
        <taxon>Dreissenidae</taxon>
        <taxon>Dreissena</taxon>
    </lineage>
</organism>
<name>A0A9D4FEF9_DREPO</name>
<evidence type="ECO:0000313" key="2">
    <source>
        <dbReference type="Proteomes" id="UP000828390"/>
    </source>
</evidence>
<accession>A0A9D4FEF9</accession>
<reference evidence="1" key="1">
    <citation type="journal article" date="2019" name="bioRxiv">
        <title>The Genome of the Zebra Mussel, Dreissena polymorpha: A Resource for Invasive Species Research.</title>
        <authorList>
            <person name="McCartney M.A."/>
            <person name="Auch B."/>
            <person name="Kono T."/>
            <person name="Mallez S."/>
            <person name="Zhang Y."/>
            <person name="Obille A."/>
            <person name="Becker A."/>
            <person name="Abrahante J.E."/>
            <person name="Garbe J."/>
            <person name="Badalamenti J.P."/>
            <person name="Herman A."/>
            <person name="Mangelson H."/>
            <person name="Liachko I."/>
            <person name="Sullivan S."/>
            <person name="Sone E.D."/>
            <person name="Koren S."/>
            <person name="Silverstein K.A.T."/>
            <person name="Beckman K.B."/>
            <person name="Gohl D.M."/>
        </authorList>
    </citation>
    <scope>NUCLEOTIDE SEQUENCE</scope>
    <source>
        <strain evidence="1">Duluth1</strain>
        <tissue evidence="1">Whole animal</tissue>
    </source>
</reference>
<dbReference type="AlphaFoldDB" id="A0A9D4FEF9"/>
<proteinExistence type="predicted"/>
<sequence>MADRCWESFSFKYIVNPCKNHLLRTDKPRRAFWLMRFIIIQSFFSGCRKVALDSAKKHSADVNELSLKIRINILKLKKLQSCCESRIKDLKGSYHEQELMVRKMHKKINFTMDKYVRSTLKKTAKNEHNMIKTIHESMRSTLYNIEKNTLDETRRTLLSLQASTNSSVKTCILYQNELKTLNELLLYSSDKNKKKLRFIAIRRCITTIMNVESYFNRNYVEVECSVLNQIMKDTEQYIFKLSGLGRLVKSMKHHNDIEQYLSKLSGLSIIVCSNYVLTVSLKSEHKLKMPSDSNMCIISALCVLPGEEILVLDMNNHTIKLLDQHYELLSHCGVAAISREICQITPREVALTVNNSLIHDVQFITVTTSELVTGKDDSATT</sequence>
<reference evidence="1" key="2">
    <citation type="submission" date="2020-11" db="EMBL/GenBank/DDBJ databases">
        <authorList>
            <person name="McCartney M.A."/>
            <person name="Auch B."/>
            <person name="Kono T."/>
            <person name="Mallez S."/>
            <person name="Becker A."/>
            <person name="Gohl D.M."/>
            <person name="Silverstein K.A.T."/>
            <person name="Koren S."/>
            <person name="Bechman K.B."/>
            <person name="Herman A."/>
            <person name="Abrahante J.E."/>
            <person name="Garbe J."/>
        </authorList>
    </citation>
    <scope>NUCLEOTIDE SEQUENCE</scope>
    <source>
        <strain evidence="1">Duluth1</strain>
        <tissue evidence="1">Whole animal</tissue>
    </source>
</reference>
<protein>
    <submittedName>
        <fullName evidence="1">Uncharacterized protein</fullName>
    </submittedName>
</protein>